<sequence>MTIPIKAIIVEKTGELKEIQIKDFDEDALYKKCGFKTSAGFNNYAEWNVKINDDKYIINVFGKTSGRANSENKYDFPPPIDSTLFFGSCAITAKTKDEDNYTDLTMDLWLQIYESLFGGFEDLDNTAKEDEEEEDELELIPGAQKTKSGYLKDGFVVDDSTESDEDNMSDYELSEEEYISED</sequence>
<proteinExistence type="predicted"/>
<dbReference type="EMBL" id="MN740522">
    <property type="protein sequence ID" value="QHU30982.1"/>
    <property type="molecule type" value="Genomic_DNA"/>
</dbReference>
<name>A0A6C0LNX9_9ZZZZ</name>
<evidence type="ECO:0000313" key="2">
    <source>
        <dbReference type="EMBL" id="QHU30982.1"/>
    </source>
</evidence>
<protein>
    <submittedName>
        <fullName evidence="2">Uncharacterized protein</fullName>
    </submittedName>
</protein>
<organism evidence="2">
    <name type="scientific">viral metagenome</name>
    <dbReference type="NCBI Taxonomy" id="1070528"/>
    <lineage>
        <taxon>unclassified sequences</taxon>
        <taxon>metagenomes</taxon>
        <taxon>organismal metagenomes</taxon>
    </lineage>
</organism>
<dbReference type="AlphaFoldDB" id="A0A6C0LNX9"/>
<evidence type="ECO:0000256" key="1">
    <source>
        <dbReference type="SAM" id="MobiDB-lite"/>
    </source>
</evidence>
<reference evidence="2" key="1">
    <citation type="journal article" date="2020" name="Nature">
        <title>Giant virus diversity and host interactions through global metagenomics.</title>
        <authorList>
            <person name="Schulz F."/>
            <person name="Roux S."/>
            <person name="Paez-Espino D."/>
            <person name="Jungbluth S."/>
            <person name="Walsh D.A."/>
            <person name="Denef V.J."/>
            <person name="McMahon K.D."/>
            <person name="Konstantinidis K.T."/>
            <person name="Eloe-Fadrosh E.A."/>
            <person name="Kyrpides N.C."/>
            <person name="Woyke T."/>
        </authorList>
    </citation>
    <scope>NUCLEOTIDE SEQUENCE</scope>
    <source>
        <strain evidence="2">GVMAG-M-3300027892-73</strain>
    </source>
</reference>
<accession>A0A6C0LNX9</accession>
<feature type="compositionally biased region" description="Acidic residues" evidence="1">
    <location>
        <begin position="159"/>
        <end position="182"/>
    </location>
</feature>
<feature type="region of interest" description="Disordered" evidence="1">
    <location>
        <begin position="154"/>
        <end position="182"/>
    </location>
</feature>